<comment type="caution">
    <text evidence="3">The sequence shown here is derived from an EMBL/GenBank/DDBJ whole genome shotgun (WGS) entry which is preliminary data.</text>
</comment>
<reference evidence="3 4" key="1">
    <citation type="submission" date="2018-05" db="EMBL/GenBank/DDBJ databases">
        <title>Lujinxingia marina gen. nov. sp. nov., a new facultative anaerobic member of the class Deltaproteobacteria, and proposal of Lujinxingaceae fam. nov.</title>
        <authorList>
            <person name="Li C.-M."/>
        </authorList>
    </citation>
    <scope>NUCLEOTIDE SEQUENCE [LARGE SCALE GENOMIC DNA]</scope>
    <source>
        <strain evidence="3 4">B210</strain>
    </source>
</reference>
<evidence type="ECO:0000256" key="2">
    <source>
        <dbReference type="SAM" id="Phobius"/>
    </source>
</evidence>
<keyword evidence="2" id="KW-0812">Transmembrane</keyword>
<proteinExistence type="predicted"/>
<dbReference type="RefSeq" id="WP_111730027.1">
    <property type="nucleotide sequence ID" value="NZ_QHKO01000004.1"/>
</dbReference>
<evidence type="ECO:0000313" key="4">
    <source>
        <dbReference type="Proteomes" id="UP000249169"/>
    </source>
</evidence>
<keyword evidence="4" id="KW-1185">Reference proteome</keyword>
<dbReference type="OrthoDB" id="9906809at2"/>
<feature type="region of interest" description="Disordered" evidence="1">
    <location>
        <begin position="39"/>
        <end position="76"/>
    </location>
</feature>
<dbReference type="EMBL" id="QHKO01000004">
    <property type="protein sequence ID" value="RAL22455.1"/>
    <property type="molecule type" value="Genomic_DNA"/>
</dbReference>
<keyword evidence="2" id="KW-0472">Membrane</keyword>
<dbReference type="Proteomes" id="UP000249169">
    <property type="component" value="Unassembled WGS sequence"/>
</dbReference>
<keyword evidence="2" id="KW-1133">Transmembrane helix</keyword>
<feature type="transmembrane region" description="Helical" evidence="2">
    <location>
        <begin position="6"/>
        <end position="28"/>
    </location>
</feature>
<evidence type="ECO:0000313" key="3">
    <source>
        <dbReference type="EMBL" id="RAL22455.1"/>
    </source>
</evidence>
<gene>
    <name evidence="3" type="ORF">DL240_11460</name>
</gene>
<sequence>MTTAHIFYIPIMIAVGMLAGFFLGRRAAEVEAKDRRKRLARRKAMEARRAQASAGDPPAEGVAVVGQESGEGSAQT</sequence>
<organism evidence="3 4">
    <name type="scientific">Lujinxingia litoralis</name>
    <dbReference type="NCBI Taxonomy" id="2211119"/>
    <lineage>
        <taxon>Bacteria</taxon>
        <taxon>Deltaproteobacteria</taxon>
        <taxon>Bradymonadales</taxon>
        <taxon>Lujinxingiaceae</taxon>
        <taxon>Lujinxingia</taxon>
    </lineage>
</organism>
<dbReference type="AlphaFoldDB" id="A0A328C959"/>
<name>A0A328C959_9DELT</name>
<protein>
    <submittedName>
        <fullName evidence="3">Uncharacterized protein</fullName>
    </submittedName>
</protein>
<accession>A0A328C959</accession>
<evidence type="ECO:0000256" key="1">
    <source>
        <dbReference type="SAM" id="MobiDB-lite"/>
    </source>
</evidence>